<dbReference type="Pfam" id="PF12680">
    <property type="entry name" value="SnoaL_2"/>
    <property type="match status" value="1"/>
</dbReference>
<keyword evidence="3" id="KW-1185">Reference proteome</keyword>
<evidence type="ECO:0000313" key="3">
    <source>
        <dbReference type="Proteomes" id="UP001596161"/>
    </source>
</evidence>
<dbReference type="SUPFAM" id="SSF54427">
    <property type="entry name" value="NTF2-like"/>
    <property type="match status" value="1"/>
</dbReference>
<organism evidence="2 3">
    <name type="scientific">Adhaeribacter terreus</name>
    <dbReference type="NCBI Taxonomy" id="529703"/>
    <lineage>
        <taxon>Bacteria</taxon>
        <taxon>Pseudomonadati</taxon>
        <taxon>Bacteroidota</taxon>
        <taxon>Cytophagia</taxon>
        <taxon>Cytophagales</taxon>
        <taxon>Hymenobacteraceae</taxon>
        <taxon>Adhaeribacter</taxon>
    </lineage>
</organism>
<sequence>MQITAETLKQILEAFNRHDLDAIMAYFVEDCSFDFPRGPEYFGQRFEGKARVREALASRFKGIPDVHYGDDRHWISADGNKGISEWTLTGTTTAGIPIKVRGSDHWEFRDGKVTRKDSYWKIVEQATK</sequence>
<reference evidence="3" key="1">
    <citation type="journal article" date="2019" name="Int. J. Syst. Evol. Microbiol.">
        <title>The Global Catalogue of Microorganisms (GCM) 10K type strain sequencing project: providing services to taxonomists for standard genome sequencing and annotation.</title>
        <authorList>
            <consortium name="The Broad Institute Genomics Platform"/>
            <consortium name="The Broad Institute Genome Sequencing Center for Infectious Disease"/>
            <person name="Wu L."/>
            <person name="Ma J."/>
        </authorList>
    </citation>
    <scope>NUCLEOTIDE SEQUENCE [LARGE SCALE GENOMIC DNA]</scope>
    <source>
        <strain evidence="3">KACC 12602</strain>
    </source>
</reference>
<evidence type="ECO:0000313" key="2">
    <source>
        <dbReference type="EMBL" id="MFC5272247.1"/>
    </source>
</evidence>
<dbReference type="RefSeq" id="WP_378018607.1">
    <property type="nucleotide sequence ID" value="NZ_JBHSKT010000014.1"/>
</dbReference>
<proteinExistence type="predicted"/>
<dbReference type="Proteomes" id="UP001596161">
    <property type="component" value="Unassembled WGS sequence"/>
</dbReference>
<dbReference type="Gene3D" id="3.10.450.50">
    <property type="match status" value="1"/>
</dbReference>
<dbReference type="EMBL" id="JBHSKT010000014">
    <property type="protein sequence ID" value="MFC5272247.1"/>
    <property type="molecule type" value="Genomic_DNA"/>
</dbReference>
<protein>
    <submittedName>
        <fullName evidence="2">Nuclear transport factor 2 family protein</fullName>
    </submittedName>
</protein>
<name>A0ABW0ECY7_9BACT</name>
<evidence type="ECO:0000259" key="1">
    <source>
        <dbReference type="Pfam" id="PF12680"/>
    </source>
</evidence>
<gene>
    <name evidence="2" type="ORF">ACFPIB_16650</name>
</gene>
<feature type="domain" description="SnoaL-like" evidence="1">
    <location>
        <begin position="10"/>
        <end position="115"/>
    </location>
</feature>
<accession>A0ABW0ECY7</accession>
<comment type="caution">
    <text evidence="2">The sequence shown here is derived from an EMBL/GenBank/DDBJ whole genome shotgun (WGS) entry which is preliminary data.</text>
</comment>
<dbReference type="InterPro" id="IPR037401">
    <property type="entry name" value="SnoaL-like"/>
</dbReference>
<dbReference type="InterPro" id="IPR032710">
    <property type="entry name" value="NTF2-like_dom_sf"/>
</dbReference>